<dbReference type="OrthoDB" id="3359487at2759"/>
<gene>
    <name evidence="1" type="ORF">DFP72DRAFT_822842</name>
</gene>
<dbReference type="Proteomes" id="UP000521943">
    <property type="component" value="Unassembled WGS sequence"/>
</dbReference>
<reference evidence="1 2" key="1">
    <citation type="submission" date="2020-07" db="EMBL/GenBank/DDBJ databases">
        <title>Comparative genomics of pyrophilous fungi reveals a link between fire events and developmental genes.</title>
        <authorList>
            <consortium name="DOE Joint Genome Institute"/>
            <person name="Steindorff A.S."/>
            <person name="Carver A."/>
            <person name="Calhoun S."/>
            <person name="Stillman K."/>
            <person name="Liu H."/>
            <person name="Lipzen A."/>
            <person name="Pangilinan J."/>
            <person name="Labutti K."/>
            <person name="Bruns T.D."/>
            <person name="Grigoriev I.V."/>
        </authorList>
    </citation>
    <scope>NUCLEOTIDE SEQUENCE [LARGE SCALE GENOMIC DNA]</scope>
    <source>
        <strain evidence="1 2">CBS 144469</strain>
    </source>
</reference>
<name>A0A8H6LXQ2_9AGAR</name>
<evidence type="ECO:0000313" key="1">
    <source>
        <dbReference type="EMBL" id="KAF6746645.1"/>
    </source>
</evidence>
<comment type="caution">
    <text evidence="1">The sequence shown here is derived from an EMBL/GenBank/DDBJ whole genome shotgun (WGS) entry which is preliminary data.</text>
</comment>
<dbReference type="AlphaFoldDB" id="A0A8H6LXQ2"/>
<keyword evidence="2" id="KW-1185">Reference proteome</keyword>
<sequence>MLAFTLEYRQAIAWMSADADTGLRRFELDRKEWDIVKQLVEVLKVYKHATMFFSRRTPNLPTVIPAMDRIDDVLTNQFLDTVKFSESIRAACTLSKATLNRYYNKTDTSETYRIAMILHPRYKLRYFRDRRWEEEWIETAEDILRDEYERSYSSLPVDDDTTAAPDPVPVVTVSRCSYAP</sequence>
<dbReference type="InterPro" id="IPR012337">
    <property type="entry name" value="RNaseH-like_sf"/>
</dbReference>
<accession>A0A8H6LXQ2</accession>
<proteinExistence type="predicted"/>
<organism evidence="1 2">
    <name type="scientific">Ephemerocybe angulata</name>
    <dbReference type="NCBI Taxonomy" id="980116"/>
    <lineage>
        <taxon>Eukaryota</taxon>
        <taxon>Fungi</taxon>
        <taxon>Dikarya</taxon>
        <taxon>Basidiomycota</taxon>
        <taxon>Agaricomycotina</taxon>
        <taxon>Agaricomycetes</taxon>
        <taxon>Agaricomycetidae</taxon>
        <taxon>Agaricales</taxon>
        <taxon>Agaricineae</taxon>
        <taxon>Psathyrellaceae</taxon>
        <taxon>Ephemerocybe</taxon>
    </lineage>
</organism>
<protein>
    <submittedName>
        <fullName evidence="1">Uncharacterized protein</fullName>
    </submittedName>
</protein>
<evidence type="ECO:0000313" key="2">
    <source>
        <dbReference type="Proteomes" id="UP000521943"/>
    </source>
</evidence>
<dbReference type="SUPFAM" id="SSF53098">
    <property type="entry name" value="Ribonuclease H-like"/>
    <property type="match status" value="1"/>
</dbReference>
<dbReference type="EMBL" id="JACGCI010000090">
    <property type="protein sequence ID" value="KAF6746645.1"/>
    <property type="molecule type" value="Genomic_DNA"/>
</dbReference>